<sequence>MNIHVVSGDRRLLTALRSSGEYSSVAPVMPEMAAELLMDHAVPALAQTHVEETSGGGKEARVHVPEAASHFVGRAAAANMSTGVAHEFKAPSVLPGDVWLVSDMMMDINEATALHARFPDHKLIYMLSNSRDPASLKAKQTLCAAHGIDFVLPYFTPEQTALEVSRLCLSKERINSKVMTAIGALPQMGLTSSLIGVGLTLAKLSGRRVGILGLNGWNPGDTGLRYSAKYMDELWGALQGKQLQAEELRGKMQTLAPNVHYLAGNRDLKKLYYYNTDGVSWLIEKAREAFDFVLLDAGSYPDHAMAAQSIHAADFLVVQMNQSLQAKTQWQRMREHILQPVFRWSERQSMLLFNTMHRSADMENEKQLSRQLAMPYLGSLPYVSAFYRSETEGSLASRVWPEYDNELQKVGRAIMRYYNLQPSPVAPHTQNSSARISRGSWLRWMKPAGEA</sequence>
<accession>A0A2W1NYS8</accession>
<keyword evidence="2" id="KW-1185">Reference proteome</keyword>
<gene>
    <name evidence="1" type="ORF">CBW46_010970</name>
</gene>
<dbReference type="AlphaFoldDB" id="A0A2W1NYS8"/>
<proteinExistence type="predicted"/>
<dbReference type="Gene3D" id="3.40.50.300">
    <property type="entry name" value="P-loop containing nucleotide triphosphate hydrolases"/>
    <property type="match status" value="1"/>
</dbReference>
<evidence type="ECO:0000313" key="1">
    <source>
        <dbReference type="EMBL" id="PZE20692.1"/>
    </source>
</evidence>
<reference evidence="1" key="1">
    <citation type="submission" date="2018-06" db="EMBL/GenBank/DDBJ databases">
        <title>Paenibacillus xerothermodurans sp. nov. an extremely dry heat resistant spore forming bacterium isolated from the soil of Cape Canaveral, Florida.</title>
        <authorList>
            <person name="Seuylemezian A."/>
            <person name="Kaur N."/>
            <person name="Patil P."/>
            <person name="Patil P."/>
            <person name="Mayilraj S."/>
            <person name="Vaishampayan P."/>
        </authorList>
    </citation>
    <scope>NUCLEOTIDE SEQUENCE [LARGE SCALE GENOMIC DNA]</scope>
    <source>
        <strain evidence="1">ATCC 27380</strain>
    </source>
</reference>
<dbReference type="SUPFAM" id="SSF52540">
    <property type="entry name" value="P-loop containing nucleoside triphosphate hydrolases"/>
    <property type="match status" value="1"/>
</dbReference>
<organism evidence="1 2">
    <name type="scientific">Paenibacillus xerothermodurans</name>
    <dbReference type="NCBI Taxonomy" id="1977292"/>
    <lineage>
        <taxon>Bacteria</taxon>
        <taxon>Bacillati</taxon>
        <taxon>Bacillota</taxon>
        <taxon>Bacilli</taxon>
        <taxon>Bacillales</taxon>
        <taxon>Paenibacillaceae</taxon>
        <taxon>Paenibacillus</taxon>
    </lineage>
</organism>
<dbReference type="OrthoDB" id="2791974at2"/>
<dbReference type="EMBL" id="NHRJ02000005">
    <property type="protein sequence ID" value="PZE20692.1"/>
    <property type="molecule type" value="Genomic_DNA"/>
</dbReference>
<protein>
    <submittedName>
        <fullName evidence="1">Uncharacterized protein</fullName>
    </submittedName>
</protein>
<comment type="caution">
    <text evidence="1">The sequence shown here is derived from an EMBL/GenBank/DDBJ whole genome shotgun (WGS) entry which is preliminary data.</text>
</comment>
<evidence type="ECO:0000313" key="2">
    <source>
        <dbReference type="Proteomes" id="UP000214746"/>
    </source>
</evidence>
<dbReference type="RefSeq" id="WP_089200064.1">
    <property type="nucleotide sequence ID" value="NZ_NHRJ02000005.1"/>
</dbReference>
<name>A0A2W1NYS8_PAEXE</name>
<dbReference type="InterPro" id="IPR027417">
    <property type="entry name" value="P-loop_NTPase"/>
</dbReference>
<dbReference type="Proteomes" id="UP000214746">
    <property type="component" value="Unassembled WGS sequence"/>
</dbReference>